<feature type="domain" description="DUF7507" evidence="1">
    <location>
        <begin position="287"/>
        <end position="390"/>
    </location>
</feature>
<dbReference type="Gene3D" id="2.60.120.200">
    <property type="match status" value="1"/>
</dbReference>
<dbReference type="Pfam" id="PF18483">
    <property type="entry name" value="Lectin_L-type_dom"/>
    <property type="match status" value="1"/>
</dbReference>
<name>A0ABX9KDK2_9FUSO</name>
<dbReference type="EMBL" id="QUAJ01000051">
    <property type="protein sequence ID" value="REI39321.1"/>
    <property type="molecule type" value="Genomic_DNA"/>
</dbReference>
<dbReference type="Proteomes" id="UP000263486">
    <property type="component" value="Unassembled WGS sequence"/>
</dbReference>
<protein>
    <recommendedName>
        <fullName evidence="1">DUF7507 domain-containing protein</fullName>
    </recommendedName>
</protein>
<dbReference type="InterPro" id="IPR013320">
    <property type="entry name" value="ConA-like_dom_sf"/>
</dbReference>
<evidence type="ECO:0000313" key="3">
    <source>
        <dbReference type="Proteomes" id="UP000263486"/>
    </source>
</evidence>
<dbReference type="InterPro" id="IPR051136">
    <property type="entry name" value="Intracellular_Lectin-GPT"/>
</dbReference>
<organism evidence="2 3">
    <name type="scientific">Psychrilyobacter piezotolerans</name>
    <dbReference type="NCBI Taxonomy" id="2293438"/>
    <lineage>
        <taxon>Bacteria</taxon>
        <taxon>Fusobacteriati</taxon>
        <taxon>Fusobacteriota</taxon>
        <taxon>Fusobacteriia</taxon>
        <taxon>Fusobacteriales</taxon>
        <taxon>Fusobacteriaceae</taxon>
        <taxon>Psychrilyobacter</taxon>
    </lineage>
</organism>
<accession>A0ABX9KDK2</accession>
<dbReference type="CDD" id="cd01951">
    <property type="entry name" value="lectin_L-type"/>
    <property type="match status" value="1"/>
</dbReference>
<dbReference type="InterPro" id="IPR047589">
    <property type="entry name" value="DUF11_rpt"/>
</dbReference>
<proteinExistence type="predicted"/>
<reference evidence="2 3" key="1">
    <citation type="submission" date="2018-08" db="EMBL/GenBank/DDBJ databases">
        <title>Draft genome sequence of Psychrilyobacter sp. strain SD5 isolated from Black Sea water.</title>
        <authorList>
            <person name="Yadav S."/>
            <person name="Villanueva L."/>
            <person name="Damste J.S.S."/>
        </authorList>
    </citation>
    <scope>NUCLEOTIDE SEQUENCE [LARGE SCALE GENOMIC DNA]</scope>
    <source>
        <strain evidence="2 3">SD5</strain>
    </source>
</reference>
<keyword evidence="3" id="KW-1185">Reference proteome</keyword>
<gene>
    <name evidence="2" type="ORF">DYH56_15205</name>
</gene>
<dbReference type="InterPro" id="IPR056573">
    <property type="entry name" value="Lectin_L-type_dom"/>
</dbReference>
<sequence length="491" mass="55000">MKKIVLLFWLVISMQLWGMEINGNYSNFLYYKSAMKSGSEVRITPDEGGKVGAVWSRNMFDLSKDFHFEYEICLGSKGIQDIESLKKIYPGLNMAPQYIDDHNNVDIGADGMAFAFKSSDYKYVNYGEAGQYIGYDNYGSPKIFEKSFGVKFDTYTNPGYDPKFLKEDGERDLIKDHIAFIAKGKIGTINGSAFSGNDFYQAIPEMEDGEWHKVTFDWDALSKTFTYTFKDGMTTYTNTYHGDIVQEYLGGRYAYFGFTSSTGQWMNEHKIRNPEVRGTIPTDDYKLHIEKEVVDEKIYELGDTIKYKITITNPGSEDLIDIKLKDGKNISDEELVSDITLEKDTWIELGAGKSVVTYGTKQVTQADIDEGSVIRTAAVVATKKDSNPVELLYAAAEVRVKTMQRNEFTVSNTPVITDKDSKSVVTEYTKVGDIVTYTVALTNTGNTTLKDIVITDTNKVDGIILDKTELVPSETATGTVTHAITQADLDA</sequence>
<dbReference type="Pfam" id="PF24346">
    <property type="entry name" value="DUF7507"/>
    <property type="match status" value="2"/>
</dbReference>
<evidence type="ECO:0000313" key="2">
    <source>
        <dbReference type="EMBL" id="REI39321.1"/>
    </source>
</evidence>
<comment type="caution">
    <text evidence="2">The sequence shown here is derived from an EMBL/GenBank/DDBJ whole genome shotgun (WGS) entry which is preliminary data.</text>
</comment>
<dbReference type="SUPFAM" id="SSF49899">
    <property type="entry name" value="Concanavalin A-like lectins/glucanases"/>
    <property type="match status" value="1"/>
</dbReference>
<dbReference type="NCBIfam" id="TIGR01451">
    <property type="entry name" value="B_ant_repeat"/>
    <property type="match status" value="2"/>
</dbReference>
<dbReference type="RefSeq" id="WP_147269630.1">
    <property type="nucleotide sequence ID" value="NZ_JAACIO010000048.1"/>
</dbReference>
<dbReference type="InterPro" id="IPR055354">
    <property type="entry name" value="DUF7507"/>
</dbReference>
<feature type="non-terminal residue" evidence="2">
    <location>
        <position position="491"/>
    </location>
</feature>
<evidence type="ECO:0000259" key="1">
    <source>
        <dbReference type="Pfam" id="PF24346"/>
    </source>
</evidence>
<dbReference type="PANTHER" id="PTHR12223">
    <property type="entry name" value="VESICULAR MANNOSE-BINDING LECTIN"/>
    <property type="match status" value="1"/>
</dbReference>
<feature type="domain" description="DUF7507" evidence="1">
    <location>
        <begin position="424"/>
        <end position="491"/>
    </location>
</feature>